<dbReference type="InterPro" id="IPR018356">
    <property type="entry name" value="Tscrpt_reg_HTH_DeoR_CS"/>
</dbReference>
<evidence type="ECO:0000259" key="4">
    <source>
        <dbReference type="PROSITE" id="PS51000"/>
    </source>
</evidence>
<proteinExistence type="predicted"/>
<name>A0A926KSE6_9BACL</name>
<dbReference type="SUPFAM" id="SSF46785">
    <property type="entry name" value="Winged helix' DNA-binding domain"/>
    <property type="match status" value="1"/>
</dbReference>
<protein>
    <submittedName>
        <fullName evidence="5">DeoR/GlpR transcriptional regulator</fullName>
    </submittedName>
</protein>
<dbReference type="PANTHER" id="PTHR30363">
    <property type="entry name" value="HTH-TYPE TRANSCRIPTIONAL REGULATOR SRLR-RELATED"/>
    <property type="match status" value="1"/>
</dbReference>
<sequence>MLVAERWQKIVQLVNERGSIRVTELSELCQVTEETIRRDLDKLESEGKLMRSHGGAVSVKEAQSEVPFMERETAHADFKNSIAKEAVSRIQENDRIILDASTTAWYMAKIIPDMPLTIITNSIKVALEVSTKEKIQVISTGGLLSPKSLSYVGPLAERSLDVYHAHKLFLSCKGVHMQRGISESNELQALIKHKMISIADETYLLADHSKFGMQSLTQVAGWNEIHHLITDQQTNKDFVNQIREKGVQVLQLEPN</sequence>
<dbReference type="InterPro" id="IPR014036">
    <property type="entry name" value="DeoR-like_C"/>
</dbReference>
<dbReference type="PRINTS" id="PR00037">
    <property type="entry name" value="HTHLACR"/>
</dbReference>
<dbReference type="InterPro" id="IPR036390">
    <property type="entry name" value="WH_DNA-bd_sf"/>
</dbReference>
<dbReference type="Pfam" id="PF00455">
    <property type="entry name" value="DeoRC"/>
    <property type="match status" value="1"/>
</dbReference>
<gene>
    <name evidence="5" type="ORF">ICC18_14555</name>
</gene>
<feature type="domain" description="HTH deoR-type" evidence="4">
    <location>
        <begin position="3"/>
        <end position="58"/>
    </location>
</feature>
<dbReference type="Pfam" id="PF08220">
    <property type="entry name" value="HTH_DeoR"/>
    <property type="match status" value="1"/>
</dbReference>
<dbReference type="SMART" id="SM01134">
    <property type="entry name" value="DeoRC"/>
    <property type="match status" value="1"/>
</dbReference>
<organism evidence="5 6">
    <name type="scientific">Paenibacillus sedimenti</name>
    <dbReference type="NCBI Taxonomy" id="2770274"/>
    <lineage>
        <taxon>Bacteria</taxon>
        <taxon>Bacillati</taxon>
        <taxon>Bacillota</taxon>
        <taxon>Bacilli</taxon>
        <taxon>Bacillales</taxon>
        <taxon>Paenibacillaceae</taxon>
        <taxon>Paenibacillus</taxon>
    </lineage>
</organism>
<dbReference type="Gene3D" id="3.40.50.1360">
    <property type="match status" value="1"/>
</dbReference>
<keyword evidence="3" id="KW-0804">Transcription</keyword>
<dbReference type="RefSeq" id="WP_188175131.1">
    <property type="nucleotide sequence ID" value="NZ_JACVVD010000004.1"/>
</dbReference>
<accession>A0A926KSE6</accession>
<dbReference type="AlphaFoldDB" id="A0A926KSE6"/>
<evidence type="ECO:0000256" key="2">
    <source>
        <dbReference type="ARBA" id="ARBA00023125"/>
    </source>
</evidence>
<keyword evidence="1" id="KW-0805">Transcription regulation</keyword>
<dbReference type="PANTHER" id="PTHR30363:SF44">
    <property type="entry name" value="AGA OPERON TRANSCRIPTIONAL REPRESSOR-RELATED"/>
    <property type="match status" value="1"/>
</dbReference>
<dbReference type="InterPro" id="IPR001034">
    <property type="entry name" value="DeoR_HTH"/>
</dbReference>
<comment type="caution">
    <text evidence="5">The sequence shown here is derived from an EMBL/GenBank/DDBJ whole genome shotgun (WGS) entry which is preliminary data.</text>
</comment>
<dbReference type="EMBL" id="JACVVD010000004">
    <property type="protein sequence ID" value="MBD0381344.1"/>
    <property type="molecule type" value="Genomic_DNA"/>
</dbReference>
<dbReference type="GO" id="GO:0003677">
    <property type="term" value="F:DNA binding"/>
    <property type="evidence" value="ECO:0007669"/>
    <property type="project" value="UniProtKB-KW"/>
</dbReference>
<evidence type="ECO:0000256" key="3">
    <source>
        <dbReference type="ARBA" id="ARBA00023163"/>
    </source>
</evidence>
<dbReference type="GO" id="GO:0003700">
    <property type="term" value="F:DNA-binding transcription factor activity"/>
    <property type="evidence" value="ECO:0007669"/>
    <property type="project" value="InterPro"/>
</dbReference>
<dbReference type="SUPFAM" id="SSF100950">
    <property type="entry name" value="NagB/RpiA/CoA transferase-like"/>
    <property type="match status" value="1"/>
</dbReference>
<evidence type="ECO:0000313" key="5">
    <source>
        <dbReference type="EMBL" id="MBD0381344.1"/>
    </source>
</evidence>
<dbReference type="InterPro" id="IPR036388">
    <property type="entry name" value="WH-like_DNA-bd_sf"/>
</dbReference>
<keyword evidence="6" id="KW-1185">Reference proteome</keyword>
<reference evidence="5" key="1">
    <citation type="submission" date="2020-09" db="EMBL/GenBank/DDBJ databases">
        <title>Draft Genome Sequence of Paenibacillus sp. WST5.</title>
        <authorList>
            <person name="Bao Z."/>
        </authorList>
    </citation>
    <scope>NUCLEOTIDE SEQUENCE</scope>
    <source>
        <strain evidence="5">WST5</strain>
    </source>
</reference>
<dbReference type="PROSITE" id="PS00894">
    <property type="entry name" value="HTH_DEOR_1"/>
    <property type="match status" value="1"/>
</dbReference>
<dbReference type="Gene3D" id="1.10.10.10">
    <property type="entry name" value="Winged helix-like DNA-binding domain superfamily/Winged helix DNA-binding domain"/>
    <property type="match status" value="1"/>
</dbReference>
<evidence type="ECO:0000256" key="1">
    <source>
        <dbReference type="ARBA" id="ARBA00023015"/>
    </source>
</evidence>
<dbReference type="Proteomes" id="UP000650466">
    <property type="component" value="Unassembled WGS sequence"/>
</dbReference>
<dbReference type="InterPro" id="IPR050313">
    <property type="entry name" value="Carb_Metab_HTH_regulators"/>
</dbReference>
<evidence type="ECO:0000313" key="6">
    <source>
        <dbReference type="Proteomes" id="UP000650466"/>
    </source>
</evidence>
<dbReference type="InterPro" id="IPR037171">
    <property type="entry name" value="NagB/RpiA_transferase-like"/>
</dbReference>
<keyword evidence="2" id="KW-0238">DNA-binding</keyword>
<dbReference type="SMART" id="SM00420">
    <property type="entry name" value="HTH_DEOR"/>
    <property type="match status" value="1"/>
</dbReference>
<dbReference type="PROSITE" id="PS51000">
    <property type="entry name" value="HTH_DEOR_2"/>
    <property type="match status" value="1"/>
</dbReference>